<dbReference type="PROSITE" id="PS50097">
    <property type="entry name" value="BTB"/>
    <property type="match status" value="1"/>
</dbReference>
<dbReference type="Pfam" id="PF00651">
    <property type="entry name" value="BTB"/>
    <property type="match status" value="1"/>
</dbReference>
<keyword evidence="3" id="KW-1185">Reference proteome</keyword>
<dbReference type="SUPFAM" id="SSF54695">
    <property type="entry name" value="POZ domain"/>
    <property type="match status" value="1"/>
</dbReference>
<sequence>MGNFGSSDGQLLKSGKFSDCKVQCEGKTWNCHESILCTRSDYFLKNLGEDWPSGKTGVSEITCFTAEQMDWTISYIYTGEFDFHSAEKNKTILNSAVQLWTLGDYLLVPNICSDVESKFDDLKNRTPKAFYPNPQDWLNAGRVFYVDYQDMDSTHPLKAKFLDLTLGKAWARTHNLQMPEFKILCQEHPNFGNDCMMKLIDDRTHTLI</sequence>
<dbReference type="PANTHER" id="PTHR47843">
    <property type="entry name" value="BTB DOMAIN-CONTAINING PROTEIN-RELATED"/>
    <property type="match status" value="1"/>
</dbReference>
<dbReference type="InterPro" id="IPR000210">
    <property type="entry name" value="BTB/POZ_dom"/>
</dbReference>
<accession>A0AAD8U8D8</accession>
<dbReference type="GeneID" id="85396878"/>
<feature type="domain" description="BTB" evidence="1">
    <location>
        <begin position="18"/>
        <end position="85"/>
    </location>
</feature>
<organism evidence="2 3">
    <name type="scientific">Glomerella acutata</name>
    <name type="common">Colletotrichum acutatum</name>
    <dbReference type="NCBI Taxonomy" id="27357"/>
    <lineage>
        <taxon>Eukaryota</taxon>
        <taxon>Fungi</taxon>
        <taxon>Dikarya</taxon>
        <taxon>Ascomycota</taxon>
        <taxon>Pezizomycotina</taxon>
        <taxon>Sordariomycetes</taxon>
        <taxon>Hypocreomycetidae</taxon>
        <taxon>Glomerellales</taxon>
        <taxon>Glomerellaceae</taxon>
        <taxon>Colletotrichum</taxon>
        <taxon>Colletotrichum acutatum species complex</taxon>
    </lineage>
</organism>
<dbReference type="RefSeq" id="XP_060357928.1">
    <property type="nucleotide sequence ID" value="XM_060512980.1"/>
</dbReference>
<dbReference type="InterPro" id="IPR011333">
    <property type="entry name" value="SKP1/BTB/POZ_sf"/>
</dbReference>
<dbReference type="Proteomes" id="UP001244207">
    <property type="component" value="Unassembled WGS sequence"/>
</dbReference>
<dbReference type="PANTHER" id="PTHR47843:SF5">
    <property type="entry name" value="BTB_POZ DOMAIN PROTEIN"/>
    <property type="match status" value="1"/>
</dbReference>
<evidence type="ECO:0000313" key="2">
    <source>
        <dbReference type="EMBL" id="KAK1706928.1"/>
    </source>
</evidence>
<reference evidence="2" key="1">
    <citation type="submission" date="2021-12" db="EMBL/GenBank/DDBJ databases">
        <title>Comparative genomics, transcriptomics and evolutionary studies reveal genomic signatures of adaptation to plant cell wall in hemibiotrophic fungi.</title>
        <authorList>
            <consortium name="DOE Joint Genome Institute"/>
            <person name="Baroncelli R."/>
            <person name="Diaz J.F."/>
            <person name="Benocci T."/>
            <person name="Peng M."/>
            <person name="Battaglia E."/>
            <person name="Haridas S."/>
            <person name="Andreopoulos W."/>
            <person name="Labutti K."/>
            <person name="Pangilinan J."/>
            <person name="Floch G.L."/>
            <person name="Makela M.R."/>
            <person name="Henrissat B."/>
            <person name="Grigoriev I.V."/>
            <person name="Crouch J.A."/>
            <person name="De Vries R.P."/>
            <person name="Sukno S.A."/>
            <person name="Thon M.R."/>
        </authorList>
    </citation>
    <scope>NUCLEOTIDE SEQUENCE</scope>
    <source>
        <strain evidence="2">CBS 112980</strain>
    </source>
</reference>
<dbReference type="EMBL" id="JAHMHS010000220">
    <property type="protein sequence ID" value="KAK1706928.1"/>
    <property type="molecule type" value="Genomic_DNA"/>
</dbReference>
<proteinExistence type="predicted"/>
<name>A0AAD8U8D8_GLOAC</name>
<protein>
    <recommendedName>
        <fullName evidence="1">BTB domain-containing protein</fullName>
    </recommendedName>
</protein>
<gene>
    <name evidence="2" type="ORF">BDZ83DRAFT_736002</name>
</gene>
<evidence type="ECO:0000313" key="3">
    <source>
        <dbReference type="Proteomes" id="UP001244207"/>
    </source>
</evidence>
<evidence type="ECO:0000259" key="1">
    <source>
        <dbReference type="PROSITE" id="PS50097"/>
    </source>
</evidence>
<dbReference type="SMART" id="SM00225">
    <property type="entry name" value="BTB"/>
    <property type="match status" value="1"/>
</dbReference>
<dbReference type="AlphaFoldDB" id="A0AAD8U8D8"/>
<comment type="caution">
    <text evidence="2">The sequence shown here is derived from an EMBL/GenBank/DDBJ whole genome shotgun (WGS) entry which is preliminary data.</text>
</comment>
<dbReference type="CDD" id="cd18186">
    <property type="entry name" value="BTB_POZ_ZBTB_KLHL-like"/>
    <property type="match status" value="1"/>
</dbReference>
<dbReference type="Gene3D" id="3.30.710.10">
    <property type="entry name" value="Potassium Channel Kv1.1, Chain A"/>
    <property type="match status" value="1"/>
</dbReference>